<evidence type="ECO:0000313" key="3">
    <source>
        <dbReference type="EMBL" id="MFC7179689.1"/>
    </source>
</evidence>
<dbReference type="EMBL" id="JBHTAJ010000013">
    <property type="protein sequence ID" value="MFC7179689.1"/>
    <property type="molecule type" value="Genomic_DNA"/>
</dbReference>
<dbReference type="InterPro" id="IPR050300">
    <property type="entry name" value="GDXG_lipolytic_enzyme"/>
</dbReference>
<accession>A0ABW2FR09</accession>
<dbReference type="Proteomes" id="UP001596435">
    <property type="component" value="Unassembled WGS sequence"/>
</dbReference>
<dbReference type="SUPFAM" id="SSF53474">
    <property type="entry name" value="alpha/beta-Hydrolases"/>
    <property type="match status" value="1"/>
</dbReference>
<sequence length="286" mass="29215">MDLHLAPVPPRPAPDGGRVFEGLSYALREGFRPLLLDLHVPPAGGGPAPVVVWIHGGAFLSGDRRHLPETLTPGSLFEAFTAAGIAVATIDYRLSGEAVFPAQLDDVRSAIAYLRYYADVLGIDTGRLGASGESAGGALAALAALTPQVGGGPGEASPPGIAAAVLWYPVTDLALRDATAVDSPEAKLLGGAPAELPEQAAAAGAVHQVTAAAPPFLLLHGTADDRLPPEHSERLHGRLLAAGVRSTYIPVPGAGHVFAGHDDMPGVVAATVDFFVRELLGDRAGA</sequence>
<dbReference type="GO" id="GO:0016787">
    <property type="term" value="F:hydrolase activity"/>
    <property type="evidence" value="ECO:0007669"/>
    <property type="project" value="UniProtKB-KW"/>
</dbReference>
<gene>
    <name evidence="3" type="ORF">ACFQMG_08945</name>
</gene>
<dbReference type="PANTHER" id="PTHR48081:SF13">
    <property type="entry name" value="ALPHA_BETA HYDROLASE"/>
    <property type="match status" value="1"/>
</dbReference>
<dbReference type="RefSeq" id="WP_380230835.1">
    <property type="nucleotide sequence ID" value="NZ_JBHSVH010000002.1"/>
</dbReference>
<feature type="domain" description="BD-FAE-like" evidence="2">
    <location>
        <begin position="36"/>
        <end position="239"/>
    </location>
</feature>
<proteinExistence type="predicted"/>
<dbReference type="PANTHER" id="PTHR48081">
    <property type="entry name" value="AB HYDROLASE SUPERFAMILY PROTEIN C4A8.06C"/>
    <property type="match status" value="1"/>
</dbReference>
<organism evidence="3 4">
    <name type="scientific">Kitasatospora paranensis</name>
    <dbReference type="NCBI Taxonomy" id="258053"/>
    <lineage>
        <taxon>Bacteria</taxon>
        <taxon>Bacillati</taxon>
        <taxon>Actinomycetota</taxon>
        <taxon>Actinomycetes</taxon>
        <taxon>Kitasatosporales</taxon>
        <taxon>Streptomycetaceae</taxon>
        <taxon>Kitasatospora</taxon>
    </lineage>
</organism>
<keyword evidence="4" id="KW-1185">Reference proteome</keyword>
<dbReference type="Gene3D" id="3.40.50.1820">
    <property type="entry name" value="alpha/beta hydrolase"/>
    <property type="match status" value="1"/>
</dbReference>
<evidence type="ECO:0000259" key="2">
    <source>
        <dbReference type="Pfam" id="PF20434"/>
    </source>
</evidence>
<protein>
    <submittedName>
        <fullName evidence="3">Alpha/beta hydrolase fold domain-containing protein</fullName>
    </submittedName>
</protein>
<name>A0ABW2FR09_9ACTN</name>
<reference evidence="4" key="1">
    <citation type="journal article" date="2019" name="Int. J. Syst. Evol. Microbiol.">
        <title>The Global Catalogue of Microorganisms (GCM) 10K type strain sequencing project: providing services to taxonomists for standard genome sequencing and annotation.</title>
        <authorList>
            <consortium name="The Broad Institute Genomics Platform"/>
            <consortium name="The Broad Institute Genome Sequencing Center for Infectious Disease"/>
            <person name="Wu L."/>
            <person name="Ma J."/>
        </authorList>
    </citation>
    <scope>NUCLEOTIDE SEQUENCE [LARGE SCALE GENOMIC DNA]</scope>
    <source>
        <strain evidence="4">CGMCC 1.12859</strain>
    </source>
</reference>
<comment type="caution">
    <text evidence="3">The sequence shown here is derived from an EMBL/GenBank/DDBJ whole genome shotgun (WGS) entry which is preliminary data.</text>
</comment>
<dbReference type="InterPro" id="IPR029058">
    <property type="entry name" value="AB_hydrolase_fold"/>
</dbReference>
<dbReference type="Pfam" id="PF20434">
    <property type="entry name" value="BD-FAE"/>
    <property type="match status" value="1"/>
</dbReference>
<keyword evidence="1 3" id="KW-0378">Hydrolase</keyword>
<dbReference type="InterPro" id="IPR049492">
    <property type="entry name" value="BD-FAE-like_dom"/>
</dbReference>
<evidence type="ECO:0000313" key="4">
    <source>
        <dbReference type="Proteomes" id="UP001596435"/>
    </source>
</evidence>
<evidence type="ECO:0000256" key="1">
    <source>
        <dbReference type="ARBA" id="ARBA00022801"/>
    </source>
</evidence>